<feature type="signal peptide" evidence="1">
    <location>
        <begin position="1"/>
        <end position="26"/>
    </location>
</feature>
<dbReference type="Pfam" id="PF04784">
    <property type="entry name" value="DUF547"/>
    <property type="match status" value="1"/>
</dbReference>
<evidence type="ECO:0000256" key="1">
    <source>
        <dbReference type="SAM" id="SignalP"/>
    </source>
</evidence>
<keyword evidence="4" id="KW-1185">Reference proteome</keyword>
<dbReference type="InterPro" id="IPR006869">
    <property type="entry name" value="DUF547"/>
</dbReference>
<evidence type="ECO:0000313" key="4">
    <source>
        <dbReference type="Proteomes" id="UP000061382"/>
    </source>
</evidence>
<dbReference type="RefSeq" id="WP_062545183.1">
    <property type="nucleotide sequence ID" value="NZ_CP012643.1"/>
</dbReference>
<dbReference type="PANTHER" id="PTHR46361">
    <property type="entry name" value="ELECTRON CARRIER/ PROTEIN DISULFIDE OXIDOREDUCTASE"/>
    <property type="match status" value="1"/>
</dbReference>
<dbReference type="PANTHER" id="PTHR46361:SF3">
    <property type="entry name" value="ELECTRON CARRIER_ PROTEIN DISULFIDE OXIDOREDUCTASE"/>
    <property type="match status" value="1"/>
</dbReference>
<dbReference type="PATRIC" id="fig|512763.3.peg.4058"/>
<dbReference type="AlphaFoldDB" id="A0A0P0C6H2"/>
<name>A0A0P0C6H2_9BACT</name>
<reference evidence="3 4" key="1">
    <citation type="submission" date="2015-08" db="EMBL/GenBank/DDBJ databases">
        <title>Complete genome sequence of Rufibacter tibetensis strain 1351t, a radiation-resistant bacterium from tibet plateau.</title>
        <authorList>
            <person name="Dai J."/>
        </authorList>
    </citation>
    <scope>NUCLEOTIDE SEQUENCE [LARGE SCALE GENOMIC DNA]</scope>
    <source>
        <strain evidence="3 4">1351</strain>
    </source>
</reference>
<keyword evidence="1" id="KW-0732">Signal</keyword>
<accession>A0A0P0C6H2</accession>
<evidence type="ECO:0000259" key="2">
    <source>
        <dbReference type="Pfam" id="PF04784"/>
    </source>
</evidence>
<dbReference type="Proteomes" id="UP000061382">
    <property type="component" value="Chromosome"/>
</dbReference>
<dbReference type="EMBL" id="CP012643">
    <property type="protein sequence ID" value="ALJ00594.1"/>
    <property type="molecule type" value="Genomic_DNA"/>
</dbReference>
<dbReference type="PROSITE" id="PS51257">
    <property type="entry name" value="PROKAR_LIPOPROTEIN"/>
    <property type="match status" value="1"/>
</dbReference>
<dbReference type="KEGG" id="rti:DC20_18470"/>
<proteinExistence type="predicted"/>
<feature type="chain" id="PRO_5006042433" description="DUF547 domain-containing protein" evidence="1">
    <location>
        <begin position="27"/>
        <end position="251"/>
    </location>
</feature>
<gene>
    <name evidence="3" type="ORF">DC20_18470</name>
</gene>
<protein>
    <recommendedName>
        <fullName evidence="2">DUF547 domain-containing protein</fullName>
    </recommendedName>
</protein>
<feature type="domain" description="DUF547" evidence="2">
    <location>
        <begin position="77"/>
        <end position="189"/>
    </location>
</feature>
<organism evidence="3 4">
    <name type="scientific">Rufibacter tibetensis</name>
    <dbReference type="NCBI Taxonomy" id="512763"/>
    <lineage>
        <taxon>Bacteria</taxon>
        <taxon>Pseudomonadati</taxon>
        <taxon>Bacteroidota</taxon>
        <taxon>Cytophagia</taxon>
        <taxon>Cytophagales</taxon>
        <taxon>Hymenobacteraceae</taxon>
        <taxon>Rufibacter</taxon>
    </lineage>
</organism>
<dbReference type="OrthoDB" id="526867at2"/>
<evidence type="ECO:0000313" key="3">
    <source>
        <dbReference type="EMBL" id="ALJ00594.1"/>
    </source>
</evidence>
<dbReference type="STRING" id="512763.DC20_18470"/>
<sequence length="251" mass="28919">MKKHFFLWLLVMGVLTSCGFTTPLNAQSKPVSHAAWDQQLKKYVAANGRVNYKAWKQDRAALQSYLKLLGDNAPNNKWSRVDQLAYWINAYNAFTVERILMDYPVKSIKDLGGKVTFVNTVWDQKFIKIGGKMYDLNNIEHNILRKKFEEPRIHFAIVCASESCPRLRNEAYVGSRINAQLEEQTVQFINDSTKNKISANQAELSEIFNWFGGDFKKKGTLLQFINKYSRTKVNPSAKISFMNYDWALNGI</sequence>